<dbReference type="InterPro" id="IPR051010">
    <property type="entry name" value="BCAA_transport"/>
</dbReference>
<dbReference type="Proteomes" id="UP000249066">
    <property type="component" value="Unassembled WGS sequence"/>
</dbReference>
<evidence type="ECO:0000259" key="5">
    <source>
        <dbReference type="Pfam" id="PF13458"/>
    </source>
</evidence>
<dbReference type="CDD" id="cd06339">
    <property type="entry name" value="PBP1_YraM_LppC_lipoprotein-like"/>
    <property type="match status" value="1"/>
</dbReference>
<feature type="domain" description="Leucine-binding protein" evidence="5">
    <location>
        <begin position="66"/>
        <end position="382"/>
    </location>
</feature>
<proteinExistence type="inferred from homology"/>
<evidence type="ECO:0000256" key="3">
    <source>
        <dbReference type="ARBA" id="ARBA00022970"/>
    </source>
</evidence>
<evidence type="ECO:0000313" key="6">
    <source>
        <dbReference type="EMBL" id="PZO87701.1"/>
    </source>
</evidence>
<dbReference type="EMBL" id="QFNN01000119">
    <property type="protein sequence ID" value="PZO87701.1"/>
    <property type="molecule type" value="Genomic_DNA"/>
</dbReference>
<dbReference type="Gene3D" id="3.40.50.2300">
    <property type="match status" value="2"/>
</dbReference>
<evidence type="ECO:0000256" key="4">
    <source>
        <dbReference type="SAM" id="MobiDB-lite"/>
    </source>
</evidence>
<dbReference type="SUPFAM" id="SSF53822">
    <property type="entry name" value="Periplasmic binding protein-like I"/>
    <property type="match status" value="1"/>
</dbReference>
<evidence type="ECO:0000256" key="1">
    <source>
        <dbReference type="ARBA" id="ARBA00010062"/>
    </source>
</evidence>
<accession>A0A2W5BXD4</accession>
<feature type="compositionally biased region" description="Low complexity" evidence="4">
    <location>
        <begin position="40"/>
        <end position="51"/>
    </location>
</feature>
<evidence type="ECO:0000256" key="2">
    <source>
        <dbReference type="ARBA" id="ARBA00022729"/>
    </source>
</evidence>
<gene>
    <name evidence="6" type="ORF">DI623_14250</name>
</gene>
<dbReference type="Pfam" id="PF13458">
    <property type="entry name" value="Peripla_BP_6"/>
    <property type="match status" value="1"/>
</dbReference>
<comment type="similarity">
    <text evidence="1">Belongs to the leucine-binding protein family.</text>
</comment>
<sequence>MAEAWAASQPRRFTLARIAATGLALLIAGCSTVVPRGHAPTPSQTPSTTQQGPIGPELPSDQERHRIALLVPTTGANAGVGQSIANAVNLAVIDTGGKRIRVTTYDTATGAAAAAQRAISDGNRLILGPLLAEDARAVAPVAQRANVPVISFSNDASVAGRGTYILGYSPVQSIERVVGYAKSRGVVRFAALMPAGTYGERASRAMIHAVENAGGQLVAMQSFDRSRTSLAAAIAKLPKNGYDAIMIADSGRIAIQAVPLIRKGSSASARVLGTELWNTETDLNAAPAMSGAWFASVSDGLYKQLAAKYRARFGSGPYRIASLGYDGVLLVTRIAQNWKVGSAFPVARLNDSGGFAGIDGAFRFDASGQAERMLVVQQVGAGGFTVVSPAPSTFGN</sequence>
<keyword evidence="3" id="KW-0029">Amino-acid transport</keyword>
<dbReference type="GO" id="GO:0006865">
    <property type="term" value="P:amino acid transport"/>
    <property type="evidence" value="ECO:0007669"/>
    <property type="project" value="UniProtKB-KW"/>
</dbReference>
<name>A0A2W5BXD4_9SPHN</name>
<dbReference type="InterPro" id="IPR028082">
    <property type="entry name" value="Peripla_BP_I"/>
</dbReference>
<reference evidence="6 7" key="1">
    <citation type="submission" date="2017-08" db="EMBL/GenBank/DDBJ databases">
        <title>Infants hospitalized years apart are colonized by the same room-sourced microbial strains.</title>
        <authorList>
            <person name="Brooks B."/>
            <person name="Olm M.R."/>
            <person name="Firek B.A."/>
            <person name="Baker R."/>
            <person name="Thomas B.C."/>
            <person name="Morowitz M.J."/>
            <person name="Banfield J.F."/>
        </authorList>
    </citation>
    <scope>NUCLEOTIDE SEQUENCE [LARGE SCALE GENOMIC DNA]</scope>
    <source>
        <strain evidence="6">S2_018_000_R2_101</strain>
    </source>
</reference>
<feature type="region of interest" description="Disordered" evidence="4">
    <location>
        <begin position="37"/>
        <end position="60"/>
    </location>
</feature>
<dbReference type="InterPro" id="IPR028081">
    <property type="entry name" value="Leu-bd"/>
</dbReference>
<keyword evidence="3" id="KW-0813">Transport</keyword>
<evidence type="ECO:0000313" key="7">
    <source>
        <dbReference type="Proteomes" id="UP000249066"/>
    </source>
</evidence>
<dbReference type="PANTHER" id="PTHR30483">
    <property type="entry name" value="LEUCINE-SPECIFIC-BINDING PROTEIN"/>
    <property type="match status" value="1"/>
</dbReference>
<comment type="caution">
    <text evidence="6">The sequence shown here is derived from an EMBL/GenBank/DDBJ whole genome shotgun (WGS) entry which is preliminary data.</text>
</comment>
<keyword evidence="2" id="KW-0732">Signal</keyword>
<protein>
    <submittedName>
        <fullName evidence="6">Penicillin-binding protein activator</fullName>
    </submittedName>
</protein>
<dbReference type="PANTHER" id="PTHR30483:SF6">
    <property type="entry name" value="PERIPLASMIC BINDING PROTEIN OF ABC TRANSPORTER FOR NATURAL AMINO ACIDS"/>
    <property type="match status" value="1"/>
</dbReference>
<organism evidence="6 7">
    <name type="scientific">Sphingomonas sanxanigenens</name>
    <dbReference type="NCBI Taxonomy" id="397260"/>
    <lineage>
        <taxon>Bacteria</taxon>
        <taxon>Pseudomonadati</taxon>
        <taxon>Pseudomonadota</taxon>
        <taxon>Alphaproteobacteria</taxon>
        <taxon>Sphingomonadales</taxon>
        <taxon>Sphingomonadaceae</taxon>
        <taxon>Sphingomonas</taxon>
    </lineage>
</organism>
<dbReference type="AlphaFoldDB" id="A0A2W5BXD4"/>